<gene>
    <name evidence="1" type="ORF">KIN20_007432</name>
</gene>
<dbReference type="Proteomes" id="UP001196413">
    <property type="component" value="Unassembled WGS sequence"/>
</dbReference>
<sequence length="84" mass="9883">MCASQITSHRNHLPRESCRIRCFHRRNARSAKRIYELELIHQLHSDDDSLMHTPRSDVHFFFTSATRYSRSSLIYSITVASTMT</sequence>
<name>A0AAD5QHW2_PARTN</name>
<dbReference type="AlphaFoldDB" id="A0AAD5QHW2"/>
<keyword evidence="2" id="KW-1185">Reference proteome</keyword>
<protein>
    <submittedName>
        <fullName evidence="1">Uncharacterized protein</fullName>
    </submittedName>
</protein>
<accession>A0AAD5QHW2</accession>
<evidence type="ECO:0000313" key="2">
    <source>
        <dbReference type="Proteomes" id="UP001196413"/>
    </source>
</evidence>
<proteinExistence type="predicted"/>
<organism evidence="1 2">
    <name type="scientific">Parelaphostrongylus tenuis</name>
    <name type="common">Meningeal worm</name>
    <dbReference type="NCBI Taxonomy" id="148309"/>
    <lineage>
        <taxon>Eukaryota</taxon>
        <taxon>Metazoa</taxon>
        <taxon>Ecdysozoa</taxon>
        <taxon>Nematoda</taxon>
        <taxon>Chromadorea</taxon>
        <taxon>Rhabditida</taxon>
        <taxon>Rhabditina</taxon>
        <taxon>Rhabditomorpha</taxon>
        <taxon>Strongyloidea</taxon>
        <taxon>Metastrongylidae</taxon>
        <taxon>Parelaphostrongylus</taxon>
    </lineage>
</organism>
<evidence type="ECO:0000313" key="1">
    <source>
        <dbReference type="EMBL" id="KAJ1351432.1"/>
    </source>
</evidence>
<comment type="caution">
    <text evidence="1">The sequence shown here is derived from an EMBL/GenBank/DDBJ whole genome shotgun (WGS) entry which is preliminary data.</text>
</comment>
<dbReference type="EMBL" id="JAHQIW010001073">
    <property type="protein sequence ID" value="KAJ1351432.1"/>
    <property type="molecule type" value="Genomic_DNA"/>
</dbReference>
<reference evidence="1" key="1">
    <citation type="submission" date="2021-06" db="EMBL/GenBank/DDBJ databases">
        <title>Parelaphostrongylus tenuis whole genome reference sequence.</title>
        <authorList>
            <person name="Garwood T.J."/>
            <person name="Larsen P.A."/>
            <person name="Fountain-Jones N.M."/>
            <person name="Garbe J.R."/>
            <person name="Macchietto M.G."/>
            <person name="Kania S.A."/>
            <person name="Gerhold R.W."/>
            <person name="Richards J.E."/>
            <person name="Wolf T.M."/>
        </authorList>
    </citation>
    <scope>NUCLEOTIDE SEQUENCE</scope>
    <source>
        <strain evidence="1">MNPRO001-30</strain>
        <tissue evidence="1">Meninges</tissue>
    </source>
</reference>